<dbReference type="RefSeq" id="WP_099533635.1">
    <property type="nucleotide sequence ID" value="NZ_JAZAQF010000078.1"/>
</dbReference>
<comment type="caution">
    <text evidence="1">The sequence shown here is derived from an EMBL/GenBank/DDBJ whole genome shotgun (WGS) entry which is preliminary data.</text>
</comment>
<evidence type="ECO:0000313" key="1">
    <source>
        <dbReference type="EMBL" id="MFG3818689.1"/>
    </source>
</evidence>
<name>A0ABW7CC29_9CYAN</name>
<dbReference type="Gene3D" id="6.10.250.870">
    <property type="match status" value="1"/>
</dbReference>
<dbReference type="InterPro" id="IPR021926">
    <property type="entry name" value="PipX"/>
</dbReference>
<accession>A0ABW7CC29</accession>
<sequence>MSLEAYLNHPTFGLLLMICRLENSRELFTTLYAHRLFFLVSIAETGLRFEPVTRSDARTMVEVRMRALQRNGNREEYQAVRAAYQRTFQ</sequence>
<evidence type="ECO:0000313" key="2">
    <source>
        <dbReference type="Proteomes" id="UP001604335"/>
    </source>
</evidence>
<dbReference type="Pfam" id="PF12058">
    <property type="entry name" value="PipX"/>
    <property type="match status" value="1"/>
</dbReference>
<organism evidence="1 2">
    <name type="scientific">Limnothrix redekei LRLZ20PSL1</name>
    <dbReference type="NCBI Taxonomy" id="3112953"/>
    <lineage>
        <taxon>Bacteria</taxon>
        <taxon>Bacillati</taxon>
        <taxon>Cyanobacteriota</taxon>
        <taxon>Cyanophyceae</taxon>
        <taxon>Pseudanabaenales</taxon>
        <taxon>Pseudanabaenaceae</taxon>
        <taxon>Limnothrix</taxon>
    </lineage>
</organism>
<reference evidence="2" key="1">
    <citation type="journal article" date="2024" name="Algal Res.">
        <title>Biochemical, toxicological and genomic investigation of a high-biomass producing Limnothrix strain isolated from Italian shallow drinking water reservoir.</title>
        <authorList>
            <person name="Simonazzi M."/>
            <person name="Shishido T.K."/>
            <person name="Delbaje E."/>
            <person name="Wahlsten M."/>
            <person name="Fewer D.P."/>
            <person name="Sivonen K."/>
            <person name="Pezzolesi L."/>
            <person name="Pistocchi R."/>
        </authorList>
    </citation>
    <scope>NUCLEOTIDE SEQUENCE [LARGE SCALE GENOMIC DNA]</scope>
    <source>
        <strain evidence="2">LRLZ20PSL1</strain>
    </source>
</reference>
<proteinExistence type="predicted"/>
<protein>
    <submittedName>
        <fullName evidence="1">PipX family protein</fullName>
    </submittedName>
</protein>
<gene>
    <name evidence="1" type="ORF">VPK24_13660</name>
</gene>
<dbReference type="Proteomes" id="UP001604335">
    <property type="component" value="Unassembled WGS sequence"/>
</dbReference>
<keyword evidence="2" id="KW-1185">Reference proteome</keyword>
<dbReference type="Gene3D" id="2.30.30.660">
    <property type="entry name" value="Protein of unknown function (DUF3539)"/>
    <property type="match status" value="1"/>
</dbReference>
<dbReference type="EMBL" id="JAZAQF010000078">
    <property type="protein sequence ID" value="MFG3818689.1"/>
    <property type="molecule type" value="Genomic_DNA"/>
</dbReference>